<comment type="caution">
    <text evidence="10">The sequence shown here is derived from an EMBL/GenBank/DDBJ whole genome shotgun (WGS) entry which is preliminary data.</text>
</comment>
<evidence type="ECO:0000259" key="8">
    <source>
        <dbReference type="PROSITE" id="PS50893"/>
    </source>
</evidence>
<feature type="transmembrane region" description="Helical" evidence="7">
    <location>
        <begin position="54"/>
        <end position="75"/>
    </location>
</feature>
<dbReference type="Pfam" id="PF00005">
    <property type="entry name" value="ABC_tran"/>
    <property type="match status" value="1"/>
</dbReference>
<dbReference type="GO" id="GO:0016887">
    <property type="term" value="F:ATP hydrolysis activity"/>
    <property type="evidence" value="ECO:0007669"/>
    <property type="project" value="InterPro"/>
</dbReference>
<feature type="transmembrane region" description="Helical" evidence="7">
    <location>
        <begin position="271"/>
        <end position="291"/>
    </location>
</feature>
<dbReference type="Gene3D" id="3.40.50.300">
    <property type="entry name" value="P-loop containing nucleotide triphosphate hydrolases"/>
    <property type="match status" value="1"/>
</dbReference>
<accession>A0A9X8X8B4</accession>
<dbReference type="CDD" id="cd07346">
    <property type="entry name" value="ABC_6TM_exporters"/>
    <property type="match status" value="1"/>
</dbReference>
<evidence type="ECO:0000256" key="4">
    <source>
        <dbReference type="ARBA" id="ARBA00022840"/>
    </source>
</evidence>
<name>A0A9X8X8B4_9BACI</name>
<evidence type="ECO:0000313" key="10">
    <source>
        <dbReference type="EMBL" id="SME28999.1"/>
    </source>
</evidence>
<dbReference type="InterPro" id="IPR011527">
    <property type="entry name" value="ABC1_TM_dom"/>
</dbReference>
<dbReference type="EMBL" id="FWZC01000056">
    <property type="protein sequence ID" value="SME28999.1"/>
    <property type="molecule type" value="Genomic_DNA"/>
</dbReference>
<evidence type="ECO:0000256" key="1">
    <source>
        <dbReference type="ARBA" id="ARBA00004651"/>
    </source>
</evidence>
<dbReference type="PROSITE" id="PS00675">
    <property type="entry name" value="SIGMA54_INTERACT_1"/>
    <property type="match status" value="1"/>
</dbReference>
<evidence type="ECO:0000313" key="11">
    <source>
        <dbReference type="Proteomes" id="UP000194435"/>
    </source>
</evidence>
<keyword evidence="5 7" id="KW-1133">Transmembrane helix</keyword>
<dbReference type="PANTHER" id="PTHR43394">
    <property type="entry name" value="ATP-DEPENDENT PERMEASE MDL1, MITOCHONDRIAL"/>
    <property type="match status" value="1"/>
</dbReference>
<dbReference type="GO" id="GO:0005524">
    <property type="term" value="F:ATP binding"/>
    <property type="evidence" value="ECO:0007669"/>
    <property type="project" value="UniProtKB-KW"/>
</dbReference>
<feature type="transmembrane region" description="Helical" evidence="7">
    <location>
        <begin position="157"/>
        <end position="175"/>
    </location>
</feature>
<dbReference type="InterPro" id="IPR027417">
    <property type="entry name" value="P-loop_NTPase"/>
</dbReference>
<feature type="transmembrane region" description="Helical" evidence="7">
    <location>
        <begin position="132"/>
        <end position="151"/>
    </location>
</feature>
<dbReference type="InterPro" id="IPR036640">
    <property type="entry name" value="ABC1_TM_sf"/>
</dbReference>
<dbReference type="InterPro" id="IPR025662">
    <property type="entry name" value="Sigma_54_int_dom_ATP-bd_1"/>
</dbReference>
<evidence type="ECO:0000256" key="3">
    <source>
        <dbReference type="ARBA" id="ARBA00022741"/>
    </source>
</evidence>
<dbReference type="PANTHER" id="PTHR43394:SF1">
    <property type="entry name" value="ATP-BINDING CASSETTE SUB-FAMILY B MEMBER 10, MITOCHONDRIAL"/>
    <property type="match status" value="1"/>
</dbReference>
<dbReference type="GO" id="GO:0005886">
    <property type="term" value="C:plasma membrane"/>
    <property type="evidence" value="ECO:0007669"/>
    <property type="project" value="UniProtKB-SubCell"/>
</dbReference>
<evidence type="ECO:0000259" key="9">
    <source>
        <dbReference type="PROSITE" id="PS50929"/>
    </source>
</evidence>
<dbReference type="SMART" id="SM00382">
    <property type="entry name" value="AAA"/>
    <property type="match status" value="1"/>
</dbReference>
<comment type="subcellular location">
    <subcellularLocation>
        <location evidence="1">Cell membrane</location>
        <topology evidence="1">Multi-pass membrane protein</topology>
    </subcellularLocation>
</comment>
<keyword evidence="6 7" id="KW-0472">Membrane</keyword>
<dbReference type="InterPro" id="IPR039421">
    <property type="entry name" value="Type_1_exporter"/>
</dbReference>
<dbReference type="PROSITE" id="PS50893">
    <property type="entry name" value="ABC_TRANSPORTER_2"/>
    <property type="match status" value="1"/>
</dbReference>
<feature type="transmembrane region" description="Helical" evidence="7">
    <location>
        <begin position="239"/>
        <end position="259"/>
    </location>
</feature>
<dbReference type="AlphaFoldDB" id="A0A9X8X8B4"/>
<keyword evidence="2 7" id="KW-0812">Transmembrane</keyword>
<reference evidence="10 11" key="1">
    <citation type="submission" date="2017-04" db="EMBL/GenBank/DDBJ databases">
        <authorList>
            <person name="Criscuolo A."/>
        </authorList>
    </citation>
    <scope>NUCLEOTIDE SEQUENCE [LARGE SCALE GENOMIC DNA]</scope>
    <source>
        <strain evidence="10">16-00221</strain>
    </source>
</reference>
<dbReference type="PROSITE" id="PS50929">
    <property type="entry name" value="ABC_TM1F"/>
    <property type="match status" value="1"/>
</dbReference>
<feature type="domain" description="ABC transporter" evidence="8">
    <location>
        <begin position="327"/>
        <end position="545"/>
    </location>
</feature>
<protein>
    <submittedName>
        <fullName evidence="10">ABC transporter ATP-binding protein</fullName>
    </submittedName>
</protein>
<evidence type="ECO:0000256" key="6">
    <source>
        <dbReference type="ARBA" id="ARBA00023136"/>
    </source>
</evidence>
<evidence type="ECO:0000256" key="7">
    <source>
        <dbReference type="SAM" id="Phobius"/>
    </source>
</evidence>
<keyword evidence="4 10" id="KW-0067">ATP-binding</keyword>
<dbReference type="InterPro" id="IPR003593">
    <property type="entry name" value="AAA+_ATPase"/>
</dbReference>
<gene>
    <name evidence="10" type="ORF">BACERE00221_03687</name>
</gene>
<dbReference type="PROSITE" id="PS00211">
    <property type="entry name" value="ABC_TRANSPORTER_1"/>
    <property type="match status" value="1"/>
</dbReference>
<evidence type="ECO:0000256" key="2">
    <source>
        <dbReference type="ARBA" id="ARBA00022692"/>
    </source>
</evidence>
<dbReference type="Pfam" id="PF00664">
    <property type="entry name" value="ABC_membrane"/>
    <property type="match status" value="1"/>
</dbReference>
<dbReference type="InterPro" id="IPR003439">
    <property type="entry name" value="ABC_transporter-like_ATP-bd"/>
</dbReference>
<sequence length="545" mass="60944">MKEYKRILLPLQKEKILVIAAVCSGVFAAILNLSRPLFMGLIVDNLIQRELKGAYFYITLFTVTRLLMWVNNLSFDYVSSKASQRILREKRIDVLRHFFLLPFEESEKIKQGELETLVVSDIPNWVRLYGSILIEYIHAIAQFIGAIIALQHIDIQFILWITPFLFLSAMVPMLLGKKVRNIASIAQKNQSTVVEMVSQFVKGAQDLRSLQKEKWAIGLFKGVTAQSYKTEVKKTMMQHYIGVVGTVIETGAYIVVLIIGAQKIMQGEMEVGSLVAVLATIEMLFFPVRYVGDLLMMTQVAAASASRVFSFLDKRVANSNVEKAMGMTITNVSFQENGEEKCRIKNIDLQINPGELVMIVGESGAGKTTLLKLMTGLYKPSNGSIAYYGNEARLTTVWQEPRFFRTTVKENMYFGEVGLENELEKSAELVNVTPIIRGLPEGLQTVLHKSGEEFSGGERKRLALLRAIGSNPNFIILDEPTAGLDPGNQEFVWNMIEGLGSDVTRIVATHDVEKVILADRVVIMKEGSIVACGSPEKLINSHLFF</sequence>
<organism evidence="10 11">
    <name type="scientific">Bacillus paranthracis</name>
    <dbReference type="NCBI Taxonomy" id="2026186"/>
    <lineage>
        <taxon>Bacteria</taxon>
        <taxon>Bacillati</taxon>
        <taxon>Bacillota</taxon>
        <taxon>Bacilli</taxon>
        <taxon>Bacillales</taxon>
        <taxon>Bacillaceae</taxon>
        <taxon>Bacillus</taxon>
        <taxon>Bacillus cereus group</taxon>
    </lineage>
</organism>
<dbReference type="GO" id="GO:0015421">
    <property type="term" value="F:ABC-type oligopeptide transporter activity"/>
    <property type="evidence" value="ECO:0007669"/>
    <property type="project" value="TreeGrafter"/>
</dbReference>
<dbReference type="Proteomes" id="UP000194435">
    <property type="component" value="Unassembled WGS sequence"/>
</dbReference>
<dbReference type="SUPFAM" id="SSF90123">
    <property type="entry name" value="ABC transporter transmembrane region"/>
    <property type="match status" value="1"/>
</dbReference>
<dbReference type="SUPFAM" id="SSF52540">
    <property type="entry name" value="P-loop containing nucleoside triphosphate hydrolases"/>
    <property type="match status" value="1"/>
</dbReference>
<feature type="domain" description="ABC transmembrane type-1" evidence="9">
    <location>
        <begin position="19"/>
        <end position="299"/>
    </location>
</feature>
<feature type="transmembrane region" description="Helical" evidence="7">
    <location>
        <begin position="16"/>
        <end position="34"/>
    </location>
</feature>
<proteinExistence type="predicted"/>
<dbReference type="InterPro" id="IPR017871">
    <property type="entry name" value="ABC_transporter-like_CS"/>
</dbReference>
<dbReference type="Gene3D" id="1.20.1560.10">
    <property type="entry name" value="ABC transporter type 1, transmembrane domain"/>
    <property type="match status" value="1"/>
</dbReference>
<dbReference type="RefSeq" id="WP_061131667.1">
    <property type="nucleotide sequence ID" value="NZ_BPLB01000001.1"/>
</dbReference>
<keyword evidence="3" id="KW-0547">Nucleotide-binding</keyword>
<evidence type="ECO:0000256" key="5">
    <source>
        <dbReference type="ARBA" id="ARBA00022989"/>
    </source>
</evidence>